<dbReference type="RefSeq" id="XP_031579321.1">
    <property type="nucleotide sequence ID" value="XM_031722530.1"/>
</dbReference>
<feature type="region of interest" description="Disordered" evidence="1">
    <location>
        <begin position="494"/>
        <end position="549"/>
    </location>
</feature>
<feature type="compositionally biased region" description="Polar residues" evidence="1">
    <location>
        <begin position="494"/>
        <end position="506"/>
    </location>
</feature>
<feature type="region of interest" description="Disordered" evidence="1">
    <location>
        <begin position="131"/>
        <end position="163"/>
    </location>
</feature>
<evidence type="ECO:0000313" key="3">
    <source>
        <dbReference type="Proteomes" id="UP000002038"/>
    </source>
</evidence>
<dbReference type="KEGG" id="bgh:BDBG_06246"/>
<feature type="compositionally biased region" description="Polar residues" evidence="1">
    <location>
        <begin position="45"/>
        <end position="54"/>
    </location>
</feature>
<feature type="compositionally biased region" description="Low complexity" evidence="1">
    <location>
        <begin position="137"/>
        <end position="150"/>
    </location>
</feature>
<proteinExistence type="predicted"/>
<sequence>MSSELYYLRPSTPPPMMTTSQYAGNHHTHARADSSSSNNSSPDSAGTNLTTPSLSPVIRQHGPALLPKIRPQDLVVEPVSSSGPIRHRKGQSTVRKSNAYSPYPASRSQMRGSLTSPIDCSLISPISTSSMLGHRAPSTTLSSPVTLTPSHTRLAGGHSRSTSTSSIDEATWARYGYPTYRQYPRYVTQCSPTTPVSATSFLFSSYLPLNEPVTHPEPSPLLQPAYYAETPVTTLGPPIPAATVTTPPYSDSDDLELSTTLLKYLTEPTQAINLVQHVRVPVGRGQQHHFWWDIRNLRSWSSFSLSTIHSIPKLTALLTTQVSQDHHPLSTVTPSRLSPSSEGALSELIRDIYAPRVNAAIQTSIGNGLFLRPTAEAFLTGNRSNSGPHFIANYATDIQRTASGSQRGRLVGLVKSFNCWNSGMRQEPPHKRVEYLNGLAHLQRCMREHSCRYGFIITEIELVCVRAGCDDSTDIPYFGYLQVAPPIMTNLSSESYCPPTHQQQQPSMTRSHSHRSSSAQSSDYSPTPSRSPTPPSSFSSFSSASSSSSTPLTATLALYYLVLLSKAEALPSQPHGYLNVGGHGTLTRQHVLPEGKDKWIPEPQTGEKRDAKRVRGWVWPQDPWHRREGGGVVGSRAKAHQQNGGVKGGVGKGKKWHK</sequence>
<accession>A0A179UQN4</accession>
<name>A0A179UQN4_BLAGS</name>
<feature type="compositionally biased region" description="Low complexity" evidence="1">
    <location>
        <begin position="33"/>
        <end position="44"/>
    </location>
</feature>
<feature type="region of interest" description="Disordered" evidence="1">
    <location>
        <begin position="621"/>
        <end position="658"/>
    </location>
</feature>
<dbReference type="AlphaFoldDB" id="A0A179UQN4"/>
<dbReference type="EMBL" id="GG657460">
    <property type="protein sequence ID" value="OAT10405.1"/>
    <property type="molecule type" value="Genomic_DNA"/>
</dbReference>
<keyword evidence="3" id="KW-1185">Reference proteome</keyword>
<feature type="region of interest" description="Disordered" evidence="1">
    <location>
        <begin position="1"/>
        <end position="58"/>
    </location>
</feature>
<feature type="compositionally biased region" description="Polar residues" evidence="1">
    <location>
        <begin position="91"/>
        <end position="112"/>
    </location>
</feature>
<evidence type="ECO:0000256" key="1">
    <source>
        <dbReference type="SAM" id="MobiDB-lite"/>
    </source>
</evidence>
<protein>
    <recommendedName>
        <fullName evidence="4">Sialidase</fullName>
    </recommendedName>
</protein>
<dbReference type="STRING" id="559298.A0A179UQN4"/>
<feature type="compositionally biased region" description="Low complexity" evidence="1">
    <location>
        <begin position="536"/>
        <end position="549"/>
    </location>
</feature>
<evidence type="ECO:0008006" key="4">
    <source>
        <dbReference type="Google" id="ProtNLM"/>
    </source>
</evidence>
<feature type="region of interest" description="Disordered" evidence="1">
    <location>
        <begin position="77"/>
        <end position="112"/>
    </location>
</feature>
<feature type="compositionally biased region" description="Low complexity" evidence="1">
    <location>
        <begin position="516"/>
        <end position="528"/>
    </location>
</feature>
<organism evidence="2 3">
    <name type="scientific">Blastomyces gilchristii (strain SLH14081)</name>
    <name type="common">Blastomyces dermatitidis</name>
    <dbReference type="NCBI Taxonomy" id="559298"/>
    <lineage>
        <taxon>Eukaryota</taxon>
        <taxon>Fungi</taxon>
        <taxon>Dikarya</taxon>
        <taxon>Ascomycota</taxon>
        <taxon>Pezizomycotina</taxon>
        <taxon>Eurotiomycetes</taxon>
        <taxon>Eurotiomycetidae</taxon>
        <taxon>Onygenales</taxon>
        <taxon>Ajellomycetaceae</taxon>
        <taxon>Blastomyces</taxon>
    </lineage>
</organism>
<dbReference type="Proteomes" id="UP000002038">
    <property type="component" value="Unassembled WGS sequence"/>
</dbReference>
<dbReference type="VEuPathDB" id="FungiDB:BDBG_06246"/>
<dbReference type="GeneID" id="42528164"/>
<gene>
    <name evidence="2" type="ORF">BDBG_06246</name>
</gene>
<evidence type="ECO:0000313" key="2">
    <source>
        <dbReference type="EMBL" id="OAT10405.1"/>
    </source>
</evidence>
<dbReference type="OrthoDB" id="5300765at2759"/>
<reference evidence="3" key="1">
    <citation type="journal article" date="2015" name="PLoS Genet.">
        <title>The dynamic genome and transcriptome of the human fungal pathogen Blastomyces and close relative Emmonsia.</title>
        <authorList>
            <person name="Munoz J.F."/>
            <person name="Gauthier G.M."/>
            <person name="Desjardins C.A."/>
            <person name="Gallo J.E."/>
            <person name="Holder J."/>
            <person name="Sullivan T.D."/>
            <person name="Marty A.J."/>
            <person name="Carmen J.C."/>
            <person name="Chen Z."/>
            <person name="Ding L."/>
            <person name="Gujja S."/>
            <person name="Magrini V."/>
            <person name="Misas E."/>
            <person name="Mitreva M."/>
            <person name="Priest M."/>
            <person name="Saif S."/>
            <person name="Whiston E.A."/>
            <person name="Young S."/>
            <person name="Zeng Q."/>
            <person name="Goldman W.E."/>
            <person name="Mardis E.R."/>
            <person name="Taylor J.W."/>
            <person name="McEwen J.G."/>
            <person name="Clay O.K."/>
            <person name="Klein B.S."/>
            <person name="Cuomo C.A."/>
        </authorList>
    </citation>
    <scope>NUCLEOTIDE SEQUENCE [LARGE SCALE GENOMIC DNA]</scope>
    <source>
        <strain evidence="3">SLH14081</strain>
    </source>
</reference>